<feature type="domain" description="Cytochrome c" evidence="16">
    <location>
        <begin position="75"/>
        <end position="183"/>
    </location>
</feature>
<evidence type="ECO:0000256" key="4">
    <source>
        <dbReference type="ARBA" id="ARBA00022617"/>
    </source>
</evidence>
<comment type="pathway">
    <text evidence="2">One-carbon metabolism; methylamine degradation.</text>
</comment>
<feature type="binding site" description="covalent" evidence="13">
    <location>
        <position position="245"/>
    </location>
    <ligand>
        <name>heme c</name>
        <dbReference type="ChEBI" id="CHEBI:61717"/>
        <label>2</label>
    </ligand>
</feature>
<evidence type="ECO:0000256" key="2">
    <source>
        <dbReference type="ARBA" id="ARBA00004856"/>
    </source>
</evidence>
<evidence type="ECO:0000256" key="9">
    <source>
        <dbReference type="ARBA" id="ARBA00023002"/>
    </source>
</evidence>
<keyword evidence="9" id="KW-0560">Oxidoreductase</keyword>
<comment type="function">
    <text evidence="11">Involved in methylamine metabolism. Essential for the maturation of the beta subunit of MADH, presumably via a step in the biosynthesis of tryptophan tryptophylquinone (TTQ), the cofactor of MADH.</text>
</comment>
<keyword evidence="15" id="KW-1133">Transmembrane helix</keyword>
<keyword evidence="15" id="KW-0472">Membrane</keyword>
<feature type="binding site" description="axial binding residue" evidence="14">
    <location>
        <position position="246"/>
    </location>
    <ligand>
        <name>heme c</name>
        <dbReference type="ChEBI" id="CHEBI:61717"/>
        <label>2</label>
    </ligand>
    <ligandPart>
        <name>Fe</name>
        <dbReference type="ChEBI" id="CHEBI:18248"/>
    </ligandPart>
</feature>
<evidence type="ECO:0000256" key="6">
    <source>
        <dbReference type="ARBA" id="ARBA00022729"/>
    </source>
</evidence>
<evidence type="ECO:0000256" key="11">
    <source>
        <dbReference type="ARBA" id="ARBA00058991"/>
    </source>
</evidence>
<dbReference type="Proteomes" id="UP000238042">
    <property type="component" value="Unassembled WGS sequence"/>
</dbReference>
<feature type="binding site" description="axial binding residue" evidence="14">
    <location>
        <position position="117"/>
    </location>
    <ligand>
        <name>heme c</name>
        <dbReference type="ChEBI" id="CHEBI:61717"/>
        <label>1</label>
    </ligand>
    <ligandPart>
        <name>Fe</name>
        <dbReference type="ChEBI" id="CHEBI:18248"/>
    </ligandPart>
</feature>
<dbReference type="GO" id="GO:0009055">
    <property type="term" value="F:electron transfer activity"/>
    <property type="evidence" value="ECO:0007669"/>
    <property type="project" value="InterPro"/>
</dbReference>
<feature type="binding site" description="covalent" evidence="13">
    <location>
        <position position="242"/>
    </location>
    <ligand>
        <name>heme c</name>
        <dbReference type="ChEBI" id="CHEBI:61717"/>
        <label>2</label>
    </ligand>
</feature>
<evidence type="ECO:0000256" key="10">
    <source>
        <dbReference type="ARBA" id="ARBA00023004"/>
    </source>
</evidence>
<gene>
    <name evidence="17" type="ORF">C4S77_04705</name>
</gene>
<comment type="caution">
    <text evidence="17">The sequence shown here is derived from an EMBL/GenBank/DDBJ whole genome shotgun (WGS) entry which is preliminary data.</text>
</comment>
<reference evidence="17 18" key="1">
    <citation type="submission" date="2018-02" db="EMBL/GenBank/DDBJ databases">
        <title>Genome sequences of Apibacter spp., gut symbionts of Asian honey bees.</title>
        <authorList>
            <person name="Kwong W.K."/>
            <person name="Steele M.I."/>
            <person name="Moran N.A."/>
        </authorList>
    </citation>
    <scope>NUCLEOTIDE SEQUENCE [LARGE SCALE GENOMIC DNA]</scope>
    <source>
        <strain evidence="18">wkB301</strain>
    </source>
</reference>
<dbReference type="GO" id="GO:0004130">
    <property type="term" value="F:cytochrome-c peroxidase activity"/>
    <property type="evidence" value="ECO:0007669"/>
    <property type="project" value="TreeGrafter"/>
</dbReference>
<dbReference type="InterPro" id="IPR051395">
    <property type="entry name" value="Cytochrome_c_Peroxidase/MauG"/>
</dbReference>
<dbReference type="GO" id="GO:0042597">
    <property type="term" value="C:periplasmic space"/>
    <property type="evidence" value="ECO:0007669"/>
    <property type="project" value="UniProtKB-SubCell"/>
</dbReference>
<evidence type="ECO:0000313" key="17">
    <source>
        <dbReference type="EMBL" id="PQL93448.1"/>
    </source>
</evidence>
<keyword evidence="6" id="KW-0732">Signal</keyword>
<accession>A0A2S8AEA7</accession>
<keyword evidence="3" id="KW-0813">Transport</keyword>
<sequence>MKNLKSIFLKIFLLIVILFCFYNYKSHTVDIKEIIESYKQPLEKWPSPFIDKGIPWKEFEPLEIDTLFYETQELPEVILGKMLFFDPKLSSSNQISCSSCHDPELGWTDHRSVSLGHDHQLGRRNAPSLYNSAFKDKMFWDGRASSLEEQIAGPLEAHNEMSFNKDLVVKKLSKIKGYKSLFKNAYGNEKITYERITKAIAAFERTIKSQPGRFDKFIKGNYSTLTDKEIYGMHIFRTKARCMNCHYGKYFTDEKFHNIGLTYYKREFEDLGLYETTKDPKDVGKFKTPSLRDLLLTRPWMHNGFMDNLTGIINLYNNTLLINNPTKEQKLKDPMYPVIDSLIIPLNLNQDEIEALESFLEVLSSSRYKMQRPDFPKK</sequence>
<dbReference type="OrthoDB" id="9805202at2"/>
<dbReference type="AlphaFoldDB" id="A0A2S8AEA7"/>
<evidence type="ECO:0000256" key="3">
    <source>
        <dbReference type="ARBA" id="ARBA00022448"/>
    </source>
</evidence>
<dbReference type="PIRSF" id="PIRSF000294">
    <property type="entry name" value="Cytochrome-c_peroxidase"/>
    <property type="match status" value="1"/>
</dbReference>
<comment type="subcellular location">
    <subcellularLocation>
        <location evidence="1">Periplasm</location>
    </subcellularLocation>
</comment>
<dbReference type="EMBL" id="PSZM01000034">
    <property type="protein sequence ID" value="PQL93448.1"/>
    <property type="molecule type" value="Genomic_DNA"/>
</dbReference>
<evidence type="ECO:0000256" key="5">
    <source>
        <dbReference type="ARBA" id="ARBA00022723"/>
    </source>
</evidence>
<keyword evidence="15" id="KW-0812">Transmembrane</keyword>
<evidence type="ECO:0000313" key="18">
    <source>
        <dbReference type="Proteomes" id="UP000238042"/>
    </source>
</evidence>
<feature type="binding site" description="covalent" evidence="13">
    <location>
        <position position="97"/>
    </location>
    <ligand>
        <name>heme c</name>
        <dbReference type="ChEBI" id="CHEBI:61717"/>
        <label>1</label>
    </ligand>
</feature>
<dbReference type="PROSITE" id="PS51007">
    <property type="entry name" value="CYTC"/>
    <property type="match status" value="1"/>
</dbReference>
<keyword evidence="17" id="KW-0575">Peroxidase</keyword>
<dbReference type="InterPro" id="IPR026259">
    <property type="entry name" value="MauG/Cytc_peroxidase"/>
</dbReference>
<keyword evidence="5 14" id="KW-0479">Metal-binding</keyword>
<organism evidence="17 18">
    <name type="scientific">Apibacter adventoris</name>
    <dbReference type="NCBI Taxonomy" id="1679466"/>
    <lineage>
        <taxon>Bacteria</taxon>
        <taxon>Pseudomonadati</taxon>
        <taxon>Bacteroidota</taxon>
        <taxon>Flavobacteriia</taxon>
        <taxon>Flavobacteriales</taxon>
        <taxon>Weeksellaceae</taxon>
        <taxon>Apibacter</taxon>
    </lineage>
</organism>
<protein>
    <recommendedName>
        <fullName evidence="12">Methylamine utilization protein MauG</fullName>
    </recommendedName>
</protein>
<comment type="cofactor">
    <cofactor evidence="13">
        <name>heme</name>
        <dbReference type="ChEBI" id="CHEBI:30413"/>
    </cofactor>
    <text evidence="13">Binds 2 heme groups.</text>
</comment>
<dbReference type="InterPro" id="IPR004852">
    <property type="entry name" value="Di-haem_cyt_c_peroxidsae"/>
</dbReference>
<dbReference type="InterPro" id="IPR036909">
    <property type="entry name" value="Cyt_c-like_dom_sf"/>
</dbReference>
<dbReference type="GO" id="GO:0020037">
    <property type="term" value="F:heme binding"/>
    <property type="evidence" value="ECO:0007669"/>
    <property type="project" value="InterPro"/>
</dbReference>
<feature type="transmembrane region" description="Helical" evidence="15">
    <location>
        <begin position="7"/>
        <end position="24"/>
    </location>
</feature>
<feature type="binding site" description="covalent" evidence="13">
    <location>
        <position position="100"/>
    </location>
    <ligand>
        <name>heme c</name>
        <dbReference type="ChEBI" id="CHEBI:61717"/>
        <label>1</label>
    </ligand>
</feature>
<keyword evidence="7" id="KW-0574">Periplasm</keyword>
<dbReference type="FunFam" id="1.10.760.10:FF:000019">
    <property type="entry name" value="Di-heme cytochrome C peroxidase"/>
    <property type="match status" value="1"/>
</dbReference>
<keyword evidence="10 14" id="KW-0408">Iron</keyword>
<proteinExistence type="predicted"/>
<dbReference type="InterPro" id="IPR009056">
    <property type="entry name" value="Cyt_c-like_dom"/>
</dbReference>
<comment type="PTM">
    <text evidence="13">Binds 2 heme groups per subunit.</text>
</comment>
<evidence type="ECO:0000256" key="8">
    <source>
        <dbReference type="ARBA" id="ARBA00022982"/>
    </source>
</evidence>
<dbReference type="GO" id="GO:0046872">
    <property type="term" value="F:metal ion binding"/>
    <property type="evidence" value="ECO:0007669"/>
    <property type="project" value="UniProtKB-KW"/>
</dbReference>
<evidence type="ECO:0000256" key="1">
    <source>
        <dbReference type="ARBA" id="ARBA00004418"/>
    </source>
</evidence>
<keyword evidence="8" id="KW-0249">Electron transport</keyword>
<keyword evidence="18" id="KW-1185">Reference proteome</keyword>
<dbReference type="Pfam" id="PF03150">
    <property type="entry name" value="CCP_MauG"/>
    <property type="match status" value="1"/>
</dbReference>
<evidence type="ECO:0000256" key="13">
    <source>
        <dbReference type="PIRSR" id="PIRSR000294-1"/>
    </source>
</evidence>
<dbReference type="PANTHER" id="PTHR30600">
    <property type="entry name" value="CYTOCHROME C PEROXIDASE-RELATED"/>
    <property type="match status" value="1"/>
</dbReference>
<evidence type="ECO:0000259" key="16">
    <source>
        <dbReference type="PROSITE" id="PS51007"/>
    </source>
</evidence>
<dbReference type="RefSeq" id="WP_105246438.1">
    <property type="nucleotide sequence ID" value="NZ_PSZM01000034.1"/>
</dbReference>
<feature type="binding site" description="axial binding residue" evidence="14">
    <location>
        <position position="101"/>
    </location>
    <ligand>
        <name>heme c</name>
        <dbReference type="ChEBI" id="CHEBI:61717"/>
        <label>1</label>
    </ligand>
    <ligandPart>
        <name>Fe</name>
        <dbReference type="ChEBI" id="CHEBI:18248"/>
    </ligandPart>
</feature>
<name>A0A2S8AEA7_9FLAO</name>
<dbReference type="SUPFAM" id="SSF46626">
    <property type="entry name" value="Cytochrome c"/>
    <property type="match status" value="2"/>
</dbReference>
<dbReference type="PANTHER" id="PTHR30600:SF10">
    <property type="entry name" value="BLL6722 PROTEIN"/>
    <property type="match status" value="1"/>
</dbReference>
<keyword evidence="4 13" id="KW-0349">Heme</keyword>
<evidence type="ECO:0000256" key="15">
    <source>
        <dbReference type="SAM" id="Phobius"/>
    </source>
</evidence>
<evidence type="ECO:0000256" key="7">
    <source>
        <dbReference type="ARBA" id="ARBA00022764"/>
    </source>
</evidence>
<evidence type="ECO:0000256" key="12">
    <source>
        <dbReference type="ARBA" id="ARBA00073576"/>
    </source>
</evidence>
<dbReference type="Gene3D" id="1.10.760.10">
    <property type="entry name" value="Cytochrome c-like domain"/>
    <property type="match status" value="2"/>
</dbReference>
<evidence type="ECO:0000256" key="14">
    <source>
        <dbReference type="PIRSR" id="PIRSR000294-2"/>
    </source>
</evidence>